<dbReference type="EMBL" id="BAAAZO010000008">
    <property type="protein sequence ID" value="GAA3621563.1"/>
    <property type="molecule type" value="Genomic_DNA"/>
</dbReference>
<dbReference type="InterPro" id="IPR008571">
    <property type="entry name" value="HerA-like"/>
</dbReference>
<sequence length="1034" mass="113404">MRKLTGEEFAALSSLRFEWTMTLDDIWHPPREHVTDLNHATARRLQAGVEDAQKSDGPSPLGLVIEGNKGSGKTHLIAWLRNEVQRDDGYFFLVGLTRGDAFWTNVMEGVLDGLWRPTPGRAHQIDILLTRLDLIGGTSRRAKRAANEQVDRATLDNFVAGLGRRGSGLGPEIADTARALMMYGALDESVQSVARNWLVASPDQDPEELRQWGIRGARPIELIAQDIFRLVAVTGHSVLAMDQIDPLIAHASASPASVAADTEDAGRDEAVQHVAQGVMMLRDLTRRTLTVLACQPNTWTLLKTRSISSARDRFRNPQTLQGINRTEIATEFVAKRFTAKYREVGFTPPYPTWPITPEALAEAVNYTPRALLQRIDAHVQYCLDTEKLLELTHLDDGGSQTSPIVTDEREIELKRLDQRFDELKAQADLSQADDQQADDVVGPNWLAAGLQTWVLEQGDRASAFTLDPKPGKKPSLHARLRFTFHEKTESESHYSFRVINTTHAYSALTKLRSAISVSGFQPGDETRNLIIVRNTRWSTGTKTRSETTAFKAAGGTITEFEDEDVRGLHALQAMLTERDALLRAWIVSRRPASQMPLFRKVLSESFLTAPDPVPEEPEPEIVAGVPVGRRLDVSGQLVLDLESLRRHIAVFAGSGSGKTVLLRRIIEECALRGVSSIVLDPNYDLARLGDPTTSPPPEWQTGDAERAREFHETCEVVVWTPLRTSGRPLTFQPLPDFSELLNDADEFQQAVQMAVNALSGRVRAAGPTRRAEIQRAVLKQSIEFFARSGGGPLQSLADLLAELPEQASDLAQAPKIAAEMAQTMRANMVNDPLFGGVGTPVDPAQLLTPADGKRARISVISMIGLEGDEQRQHFISQLQMALFGWFKKHPARDVPLGGLLVMDEAQTIAPSGALTPSTHSTLALASQARKYGLGLIFATQAPRGLHNRIPGNASTQFYGRLNAPAQIQTAREIARQSGGDASDIGTLGIGQFYVGVGGKPFVKIHAPMMLSHDGGPLSPEEVLDRARAGRDADE</sequence>
<reference evidence="5" key="1">
    <citation type="journal article" date="2019" name="Int. J. Syst. Evol. Microbiol.">
        <title>The Global Catalogue of Microorganisms (GCM) 10K type strain sequencing project: providing services to taxonomists for standard genome sequencing and annotation.</title>
        <authorList>
            <consortium name="The Broad Institute Genomics Platform"/>
            <consortium name="The Broad Institute Genome Sequencing Center for Infectious Disease"/>
            <person name="Wu L."/>
            <person name="Ma J."/>
        </authorList>
    </citation>
    <scope>NUCLEOTIDE SEQUENCE [LARGE SCALE GENOMIC DNA]</scope>
    <source>
        <strain evidence="5">JCM 16902</strain>
    </source>
</reference>
<gene>
    <name evidence="4" type="ORF">GCM10022223_43070</name>
</gene>
<feature type="compositionally biased region" description="Basic and acidic residues" evidence="2">
    <location>
        <begin position="1022"/>
        <end position="1034"/>
    </location>
</feature>
<dbReference type="SMART" id="SM00382">
    <property type="entry name" value="AAA"/>
    <property type="match status" value="2"/>
</dbReference>
<dbReference type="Gene3D" id="3.40.50.300">
    <property type="entry name" value="P-loop containing nucleotide triphosphate hydrolases"/>
    <property type="match status" value="2"/>
</dbReference>
<dbReference type="PANTHER" id="PTHR42957">
    <property type="entry name" value="HELICASE MJ1565-RELATED"/>
    <property type="match status" value="1"/>
</dbReference>
<dbReference type="CDD" id="cd01127">
    <property type="entry name" value="TrwB_TraG_TraD_VirD4"/>
    <property type="match status" value="1"/>
</dbReference>
<comment type="caution">
    <text evidence="4">The sequence shown here is derived from an EMBL/GenBank/DDBJ whole genome shotgun (WGS) entry which is preliminary data.</text>
</comment>
<evidence type="ECO:0000259" key="3">
    <source>
        <dbReference type="SMART" id="SM00382"/>
    </source>
</evidence>
<protein>
    <submittedName>
        <fullName evidence="4">DUF87 domain-containing protein</fullName>
    </submittedName>
</protein>
<dbReference type="Pfam" id="PF01935">
    <property type="entry name" value="DUF87"/>
    <property type="match status" value="1"/>
</dbReference>
<dbReference type="PANTHER" id="PTHR42957:SF2">
    <property type="entry name" value="HELICASE HERA CENTRAL DOMAIN-CONTAINING PROTEIN"/>
    <property type="match status" value="1"/>
</dbReference>
<evidence type="ECO:0000313" key="4">
    <source>
        <dbReference type="EMBL" id="GAA3621563.1"/>
    </source>
</evidence>
<feature type="coiled-coil region" evidence="1">
    <location>
        <begin position="406"/>
        <end position="433"/>
    </location>
</feature>
<dbReference type="InterPro" id="IPR003593">
    <property type="entry name" value="AAA+_ATPase"/>
</dbReference>
<keyword evidence="1" id="KW-0175">Coiled coil</keyword>
<feature type="region of interest" description="Disordered" evidence="2">
    <location>
        <begin position="1013"/>
        <end position="1034"/>
    </location>
</feature>
<evidence type="ECO:0000313" key="5">
    <source>
        <dbReference type="Proteomes" id="UP001501074"/>
    </source>
</evidence>
<name>A0ABP6ZX33_9ACTN</name>
<dbReference type="SUPFAM" id="SSF52540">
    <property type="entry name" value="P-loop containing nucleoside triphosphate hydrolases"/>
    <property type="match status" value="2"/>
</dbReference>
<accession>A0ABP6ZX33</accession>
<evidence type="ECO:0000256" key="2">
    <source>
        <dbReference type="SAM" id="MobiDB-lite"/>
    </source>
</evidence>
<proteinExistence type="predicted"/>
<dbReference type="InterPro" id="IPR027417">
    <property type="entry name" value="P-loop_NTPase"/>
</dbReference>
<feature type="domain" description="AAA+ ATPase" evidence="3">
    <location>
        <begin position="59"/>
        <end position="320"/>
    </location>
</feature>
<dbReference type="Proteomes" id="UP001501074">
    <property type="component" value="Unassembled WGS sequence"/>
</dbReference>
<keyword evidence="5" id="KW-1185">Reference proteome</keyword>
<feature type="domain" description="AAA+ ATPase" evidence="3">
    <location>
        <begin position="644"/>
        <end position="963"/>
    </location>
</feature>
<evidence type="ECO:0000256" key="1">
    <source>
        <dbReference type="SAM" id="Coils"/>
    </source>
</evidence>
<organism evidence="4 5">
    <name type="scientific">Kineosporia mesophila</name>
    <dbReference type="NCBI Taxonomy" id="566012"/>
    <lineage>
        <taxon>Bacteria</taxon>
        <taxon>Bacillati</taxon>
        <taxon>Actinomycetota</taxon>
        <taxon>Actinomycetes</taxon>
        <taxon>Kineosporiales</taxon>
        <taxon>Kineosporiaceae</taxon>
        <taxon>Kineosporia</taxon>
    </lineage>
</organism>
<dbReference type="InterPro" id="IPR002789">
    <property type="entry name" value="HerA_central"/>
</dbReference>